<sequence>MAALSYWVCVVEKIANVAEAWVVGVTLDETALQCHLGAFLYAPTGGRDTVLYSTPSWGRTQIARMSLRHATFVPPGPSHDPGASSRRPAA</sequence>
<reference evidence="2 3" key="1">
    <citation type="journal article" date="2015" name="Sci. Rep.">
        <title>Chromosome-level genome map provides insights into diverse defense mechanisms in the medicinal fungus Ganoderma sinense.</title>
        <authorList>
            <person name="Zhu Y."/>
            <person name="Xu J."/>
            <person name="Sun C."/>
            <person name="Zhou S."/>
            <person name="Xu H."/>
            <person name="Nelson D.R."/>
            <person name="Qian J."/>
            <person name="Song J."/>
            <person name="Luo H."/>
            <person name="Xiang L."/>
            <person name="Li Y."/>
            <person name="Xu Z."/>
            <person name="Ji A."/>
            <person name="Wang L."/>
            <person name="Lu S."/>
            <person name="Hayward A."/>
            <person name="Sun W."/>
            <person name="Li X."/>
            <person name="Schwartz D.C."/>
            <person name="Wang Y."/>
            <person name="Chen S."/>
        </authorList>
    </citation>
    <scope>NUCLEOTIDE SEQUENCE [LARGE SCALE GENOMIC DNA]</scope>
    <source>
        <strain evidence="2 3">ZZ0214-1</strain>
    </source>
</reference>
<gene>
    <name evidence="2" type="ORF">GSI_09905</name>
</gene>
<feature type="region of interest" description="Disordered" evidence="1">
    <location>
        <begin position="71"/>
        <end position="90"/>
    </location>
</feature>
<accession>A0A2G8S2H7</accession>
<dbReference type="Proteomes" id="UP000230002">
    <property type="component" value="Unassembled WGS sequence"/>
</dbReference>
<organism evidence="2 3">
    <name type="scientific">Ganoderma sinense ZZ0214-1</name>
    <dbReference type="NCBI Taxonomy" id="1077348"/>
    <lineage>
        <taxon>Eukaryota</taxon>
        <taxon>Fungi</taxon>
        <taxon>Dikarya</taxon>
        <taxon>Basidiomycota</taxon>
        <taxon>Agaricomycotina</taxon>
        <taxon>Agaricomycetes</taxon>
        <taxon>Polyporales</taxon>
        <taxon>Polyporaceae</taxon>
        <taxon>Ganoderma</taxon>
    </lineage>
</organism>
<dbReference type="AlphaFoldDB" id="A0A2G8S2H7"/>
<proteinExistence type="predicted"/>
<evidence type="ECO:0000313" key="3">
    <source>
        <dbReference type="Proteomes" id="UP000230002"/>
    </source>
</evidence>
<dbReference type="EMBL" id="AYKW01000031">
    <property type="protein sequence ID" value="PIL27961.1"/>
    <property type="molecule type" value="Genomic_DNA"/>
</dbReference>
<evidence type="ECO:0000256" key="1">
    <source>
        <dbReference type="SAM" id="MobiDB-lite"/>
    </source>
</evidence>
<name>A0A2G8S2H7_9APHY</name>
<comment type="caution">
    <text evidence="2">The sequence shown here is derived from an EMBL/GenBank/DDBJ whole genome shotgun (WGS) entry which is preliminary data.</text>
</comment>
<keyword evidence="3" id="KW-1185">Reference proteome</keyword>
<protein>
    <submittedName>
        <fullName evidence="2">Uncharacterized protein</fullName>
    </submittedName>
</protein>
<evidence type="ECO:0000313" key="2">
    <source>
        <dbReference type="EMBL" id="PIL27961.1"/>
    </source>
</evidence>